<dbReference type="Gene3D" id="3.40.50.300">
    <property type="entry name" value="P-loop containing nucleotide triphosphate hydrolases"/>
    <property type="match status" value="1"/>
</dbReference>
<dbReference type="OrthoDB" id="1648091at2"/>
<gene>
    <name evidence="1" type="ORF">D5281_19260</name>
</gene>
<evidence type="ECO:0000313" key="2">
    <source>
        <dbReference type="Proteomes" id="UP001154420"/>
    </source>
</evidence>
<protein>
    <recommendedName>
        <fullName evidence="3">UDP-N-acetylglucosamine kinase</fullName>
    </recommendedName>
</protein>
<dbReference type="Pfam" id="PF13671">
    <property type="entry name" value="AAA_33"/>
    <property type="match status" value="1"/>
</dbReference>
<dbReference type="SUPFAM" id="SSF52540">
    <property type="entry name" value="P-loop containing nucleoside triphosphate hydrolases"/>
    <property type="match status" value="1"/>
</dbReference>
<organism evidence="1 2">
    <name type="scientific">Parablautia muri</name>
    <dbReference type="NCBI Taxonomy" id="2320879"/>
    <lineage>
        <taxon>Bacteria</taxon>
        <taxon>Bacillati</taxon>
        <taxon>Bacillota</taxon>
        <taxon>Clostridia</taxon>
        <taxon>Lachnospirales</taxon>
        <taxon>Lachnospiraceae</taxon>
        <taxon>Parablautia</taxon>
    </lineage>
</organism>
<keyword evidence="2" id="KW-1185">Reference proteome</keyword>
<name>A0A9X5BIM5_9FIRM</name>
<reference evidence="1" key="1">
    <citation type="submission" date="2018-09" db="EMBL/GenBank/DDBJ databases">
        <title>Murine metabolic-syndrome-specific gut microbial biobank.</title>
        <authorList>
            <person name="Liu C."/>
        </authorList>
    </citation>
    <scope>NUCLEOTIDE SEQUENCE</scope>
    <source>
        <strain evidence="1">D42-62</strain>
    </source>
</reference>
<sequence>MYCILVAGIPAAGKSTMAEAIGKRFKLPAISKDTIKELLFDFVGFESRKEKVNLGIASMEIMYYLAEQLMKAGRSFILENNFEYTSKNGIKTLLEKYQYAALTVTLTGDYKVIHQRLQKRDMSPARHRGHVVNDCYPEKKERSFEELKAASVSYDDYVHGIENRGFDAFFIGNKRIKVDTTDFSRVDMEKLFSEISTWSQQYCYPPSQNI</sequence>
<evidence type="ECO:0008006" key="3">
    <source>
        <dbReference type="Google" id="ProtNLM"/>
    </source>
</evidence>
<dbReference type="RefSeq" id="WP_160561668.1">
    <property type="nucleotide sequence ID" value="NZ_QZDT01000045.1"/>
</dbReference>
<dbReference type="AlphaFoldDB" id="A0A9X5BIM5"/>
<evidence type="ECO:0000313" key="1">
    <source>
        <dbReference type="EMBL" id="NBJ94655.1"/>
    </source>
</evidence>
<dbReference type="EMBL" id="QZDT01000045">
    <property type="protein sequence ID" value="NBJ94655.1"/>
    <property type="molecule type" value="Genomic_DNA"/>
</dbReference>
<proteinExistence type="predicted"/>
<dbReference type="InterPro" id="IPR027417">
    <property type="entry name" value="P-loop_NTPase"/>
</dbReference>
<comment type="caution">
    <text evidence="1">The sequence shown here is derived from an EMBL/GenBank/DDBJ whole genome shotgun (WGS) entry which is preliminary data.</text>
</comment>
<dbReference type="Proteomes" id="UP001154420">
    <property type="component" value="Unassembled WGS sequence"/>
</dbReference>
<accession>A0A9X5BIM5</accession>